<keyword evidence="2" id="KW-1185">Reference proteome</keyword>
<evidence type="ECO:0000313" key="1">
    <source>
        <dbReference type="EMBL" id="MBL1080276.1"/>
    </source>
</evidence>
<accession>A0ABS1MI82</accession>
<dbReference type="InterPro" id="IPR016181">
    <property type="entry name" value="Acyl_CoA_acyltransferase"/>
</dbReference>
<evidence type="ECO:0000313" key="2">
    <source>
        <dbReference type="Proteomes" id="UP000602198"/>
    </source>
</evidence>
<dbReference type="Gene3D" id="3.40.630.30">
    <property type="match status" value="1"/>
</dbReference>
<gene>
    <name evidence="1" type="ORF">JK358_38360</name>
</gene>
<sequence>MKESKAVISTWGDFLHSKGDLEAIEIHRLDGMCWMPFLTAPPGALKTRMEVFPEGQLCIATEEGELCAIVTTNRIDWNGETGSLGTWHDVAGNEQTCRETYRSDGNTLCLLSLSVAPASRGRNLAKTLLRGVSLLAERLNLEFVIVPARPNMYSKSVIDAHRSGAPIPEFDQYALSRRADGSPLDPWLRTLTTCLGMEITQIVDNAMVVEIEEYQFMSSKQSDWALLHSPDGPAWWVNETGFIYQERDGRLVYREKNVWCVLRRSPVNRTNDLPYRSSTTEGRRL</sequence>
<name>A0ABS1MI82_9NOCA</name>
<proteinExistence type="predicted"/>
<comment type="caution">
    <text evidence="1">The sequence shown here is derived from an EMBL/GenBank/DDBJ whole genome shotgun (WGS) entry which is preliminary data.</text>
</comment>
<dbReference type="SUPFAM" id="SSF55729">
    <property type="entry name" value="Acyl-CoA N-acyltransferases (Nat)"/>
    <property type="match status" value="1"/>
</dbReference>
<dbReference type="RefSeq" id="WP_201958692.1">
    <property type="nucleotide sequence ID" value="NZ_JAERRJ010000029.1"/>
</dbReference>
<dbReference type="EMBL" id="JAERRJ010000029">
    <property type="protein sequence ID" value="MBL1080276.1"/>
    <property type="molecule type" value="Genomic_DNA"/>
</dbReference>
<organism evidence="1 2">
    <name type="scientific">Nocardia acididurans</name>
    <dbReference type="NCBI Taxonomy" id="2802282"/>
    <lineage>
        <taxon>Bacteria</taxon>
        <taxon>Bacillati</taxon>
        <taxon>Actinomycetota</taxon>
        <taxon>Actinomycetes</taxon>
        <taxon>Mycobacteriales</taxon>
        <taxon>Nocardiaceae</taxon>
        <taxon>Nocardia</taxon>
    </lineage>
</organism>
<reference evidence="1 2" key="1">
    <citation type="submission" date="2021-01" db="EMBL/GenBank/DDBJ databases">
        <title>WGS of actinomycetes isolated from Thailand.</title>
        <authorList>
            <person name="Thawai C."/>
        </authorList>
    </citation>
    <scope>NUCLEOTIDE SEQUENCE [LARGE SCALE GENOMIC DNA]</scope>
    <source>
        <strain evidence="1 2">LPG 2</strain>
    </source>
</reference>
<protein>
    <recommendedName>
        <fullName evidence="3">N-acetyltransferase domain-containing protein</fullName>
    </recommendedName>
</protein>
<dbReference type="Proteomes" id="UP000602198">
    <property type="component" value="Unassembled WGS sequence"/>
</dbReference>
<evidence type="ECO:0008006" key="3">
    <source>
        <dbReference type="Google" id="ProtNLM"/>
    </source>
</evidence>